<accession>A0AAV4II76</accession>
<keyword evidence="7" id="KW-1185">Reference proteome</keyword>
<dbReference type="GO" id="GO:0003723">
    <property type="term" value="F:RNA binding"/>
    <property type="evidence" value="ECO:0007669"/>
    <property type="project" value="UniProtKB-KW"/>
</dbReference>
<proteinExistence type="predicted"/>
<evidence type="ECO:0000256" key="2">
    <source>
        <dbReference type="ARBA" id="ARBA00022540"/>
    </source>
</evidence>
<evidence type="ECO:0000256" key="1">
    <source>
        <dbReference type="ARBA" id="ARBA00022490"/>
    </source>
</evidence>
<dbReference type="PANTHER" id="PTHR12399">
    <property type="entry name" value="EUKARYOTIC TRANSLATION INITIATION FACTOR 3 SUBUNIT 7"/>
    <property type="match status" value="1"/>
</dbReference>
<feature type="region of interest" description="Disordered" evidence="5">
    <location>
        <begin position="1"/>
        <end position="29"/>
    </location>
</feature>
<dbReference type="GO" id="GO:0003743">
    <property type="term" value="F:translation initiation factor activity"/>
    <property type="evidence" value="ECO:0007669"/>
    <property type="project" value="UniProtKB-KW"/>
</dbReference>
<evidence type="ECO:0000313" key="7">
    <source>
        <dbReference type="Proteomes" id="UP000762676"/>
    </source>
</evidence>
<protein>
    <submittedName>
        <fullName evidence="6">Eukaryotic translation initiation factor 3 subunit D</fullName>
    </submittedName>
</protein>
<dbReference type="GO" id="GO:0005852">
    <property type="term" value="C:eukaryotic translation initiation factor 3 complex"/>
    <property type="evidence" value="ECO:0007669"/>
    <property type="project" value="InterPro"/>
</dbReference>
<dbReference type="AlphaFoldDB" id="A0AAV4II76"/>
<organism evidence="6 7">
    <name type="scientific">Elysia marginata</name>
    <dbReference type="NCBI Taxonomy" id="1093978"/>
    <lineage>
        <taxon>Eukaryota</taxon>
        <taxon>Metazoa</taxon>
        <taxon>Spiralia</taxon>
        <taxon>Lophotrochozoa</taxon>
        <taxon>Mollusca</taxon>
        <taxon>Gastropoda</taxon>
        <taxon>Heterobranchia</taxon>
        <taxon>Euthyneura</taxon>
        <taxon>Panpulmonata</taxon>
        <taxon>Sacoglossa</taxon>
        <taxon>Placobranchoidea</taxon>
        <taxon>Plakobranchidae</taxon>
        <taxon>Elysia</taxon>
    </lineage>
</organism>
<evidence type="ECO:0000256" key="4">
    <source>
        <dbReference type="ARBA" id="ARBA00022917"/>
    </source>
</evidence>
<comment type="caution">
    <text evidence="6">The sequence shown here is derived from an EMBL/GenBank/DDBJ whole genome shotgun (WGS) entry which is preliminary data.</text>
</comment>
<dbReference type="InterPro" id="IPR007783">
    <property type="entry name" value="eIF3d"/>
</dbReference>
<gene>
    <name evidence="6" type="ORF">ElyMa_006626200</name>
</gene>
<name>A0AAV4II76_9GAST</name>
<evidence type="ECO:0000256" key="5">
    <source>
        <dbReference type="SAM" id="MobiDB-lite"/>
    </source>
</evidence>
<dbReference type="EMBL" id="BMAT01013295">
    <property type="protein sequence ID" value="GFS09600.1"/>
    <property type="molecule type" value="Genomic_DNA"/>
</dbReference>
<dbReference type="Proteomes" id="UP000762676">
    <property type="component" value="Unassembled WGS sequence"/>
</dbReference>
<keyword evidence="3" id="KW-0694">RNA-binding</keyword>
<evidence type="ECO:0000256" key="3">
    <source>
        <dbReference type="ARBA" id="ARBA00022884"/>
    </source>
</evidence>
<keyword evidence="4" id="KW-0648">Protein biosynthesis</keyword>
<sequence length="198" mass="23680">MSTAHFIPPQIQDNPNGWGPNEIPEQFKDMPYQPFSKDVRLGKVSDWTGSTYQDKRYLGKYNSAFGGGSQYAYYHEEDESTFQLVDTSRVQKPVYQRRGRLFQQNRQRRDRERRQQQTQASMQVLTKTQKNRERDRQRILKKWQKQFGKQMQENRSKMPIRNRDASVQIKDDWVVVEEMDFPRLTKLNLPDIKDGEDL</sequence>
<reference evidence="6 7" key="1">
    <citation type="journal article" date="2021" name="Elife">
        <title>Chloroplast acquisition without the gene transfer in kleptoplastic sea slugs, Plakobranchus ocellatus.</title>
        <authorList>
            <person name="Maeda T."/>
            <person name="Takahashi S."/>
            <person name="Yoshida T."/>
            <person name="Shimamura S."/>
            <person name="Takaki Y."/>
            <person name="Nagai Y."/>
            <person name="Toyoda A."/>
            <person name="Suzuki Y."/>
            <person name="Arimoto A."/>
            <person name="Ishii H."/>
            <person name="Satoh N."/>
            <person name="Nishiyama T."/>
            <person name="Hasebe M."/>
            <person name="Maruyama T."/>
            <person name="Minagawa J."/>
            <person name="Obokata J."/>
            <person name="Shigenobu S."/>
        </authorList>
    </citation>
    <scope>NUCLEOTIDE SEQUENCE [LARGE SCALE GENOMIC DNA]</scope>
</reference>
<feature type="region of interest" description="Disordered" evidence="5">
    <location>
        <begin position="96"/>
        <end position="136"/>
    </location>
</feature>
<keyword evidence="1" id="KW-0963">Cytoplasm</keyword>
<evidence type="ECO:0000313" key="6">
    <source>
        <dbReference type="EMBL" id="GFS09600.1"/>
    </source>
</evidence>
<dbReference type="PANTHER" id="PTHR12399:SF0">
    <property type="entry name" value="EUKARYOTIC TRANSLATION INITIATION FACTOR 3 SUBUNIT D"/>
    <property type="match status" value="1"/>
</dbReference>
<keyword evidence="2 6" id="KW-0396">Initiation factor</keyword>
<dbReference type="Pfam" id="PF05091">
    <property type="entry name" value="eIF-3_zeta"/>
    <property type="match status" value="1"/>
</dbReference>